<name>A0ABU5CFG6_9BACI</name>
<gene>
    <name evidence="1" type="ORF">P5G51_005695</name>
</gene>
<dbReference type="EMBL" id="JAROCA020000001">
    <property type="protein sequence ID" value="MDY0404960.1"/>
    <property type="molecule type" value="Genomic_DNA"/>
</dbReference>
<reference evidence="1 2" key="1">
    <citation type="submission" date="2023-10" db="EMBL/GenBank/DDBJ databases">
        <title>179-bfca-hs.</title>
        <authorList>
            <person name="Miliotis G."/>
            <person name="Sengupta P."/>
            <person name="Hameed A."/>
            <person name="Chuvochina M."/>
            <person name="Mcdonagh F."/>
            <person name="Simpson A.C."/>
            <person name="Singh N.K."/>
            <person name="Rekha P.D."/>
            <person name="Raman K."/>
            <person name="Hugenholtz P."/>
            <person name="Venkateswaran K."/>
        </authorList>
    </citation>
    <scope>NUCLEOTIDE SEQUENCE [LARGE SCALE GENOMIC DNA]</scope>
    <source>
        <strain evidence="1 2">179-BFC-A-HS</strain>
    </source>
</reference>
<comment type="caution">
    <text evidence="1">The sequence shown here is derived from an EMBL/GenBank/DDBJ whole genome shotgun (WGS) entry which is preliminary data.</text>
</comment>
<keyword evidence="2" id="KW-1185">Reference proteome</keyword>
<evidence type="ECO:0000313" key="1">
    <source>
        <dbReference type="EMBL" id="MDY0404960.1"/>
    </source>
</evidence>
<proteinExistence type="predicted"/>
<evidence type="ECO:0008006" key="3">
    <source>
        <dbReference type="Google" id="ProtNLM"/>
    </source>
</evidence>
<protein>
    <recommendedName>
        <fullName evidence="3">WYL domain-containing protein</fullName>
    </recommendedName>
</protein>
<sequence>MYNQLKKALNTKQTMMMFYQDKQGKVTQRFIRVLDIKDDYIVAYCFWRKKVRTFSITGILSIGKAGRKAI</sequence>
<accession>A0ABU5CFG6</accession>
<organism evidence="1 2">
    <name type="scientific">Tigheibacillus jepli</name>
    <dbReference type="NCBI Taxonomy" id="3035914"/>
    <lineage>
        <taxon>Bacteria</taxon>
        <taxon>Bacillati</taxon>
        <taxon>Bacillota</taxon>
        <taxon>Bacilli</taxon>
        <taxon>Bacillales</taxon>
        <taxon>Bacillaceae</taxon>
        <taxon>Tigheibacillus</taxon>
    </lineage>
</organism>
<dbReference type="RefSeq" id="WP_306066332.1">
    <property type="nucleotide sequence ID" value="NZ_JAROCA020000001.1"/>
</dbReference>
<dbReference type="Proteomes" id="UP001228376">
    <property type="component" value="Unassembled WGS sequence"/>
</dbReference>
<evidence type="ECO:0000313" key="2">
    <source>
        <dbReference type="Proteomes" id="UP001228376"/>
    </source>
</evidence>